<proteinExistence type="predicted"/>
<evidence type="ECO:0000313" key="2">
    <source>
        <dbReference type="Proteomes" id="UP000553632"/>
    </source>
</evidence>
<comment type="caution">
    <text evidence="1">The sequence shown here is derived from an EMBL/GenBank/DDBJ whole genome shotgun (WGS) entry which is preliminary data.</text>
</comment>
<organism evidence="1 2">
    <name type="scientific">Perkinsus olseni</name>
    <name type="common">Perkinsus atlanticus</name>
    <dbReference type="NCBI Taxonomy" id="32597"/>
    <lineage>
        <taxon>Eukaryota</taxon>
        <taxon>Sar</taxon>
        <taxon>Alveolata</taxon>
        <taxon>Perkinsozoa</taxon>
        <taxon>Perkinsea</taxon>
        <taxon>Perkinsida</taxon>
        <taxon>Perkinsidae</taxon>
        <taxon>Perkinsus</taxon>
    </lineage>
</organism>
<dbReference type="AlphaFoldDB" id="A0A7J6RK86"/>
<sequence>PLWNAAQIGLTGDKNHRTSNIAEAFNRKLNRYLRGNRESFYYMAFLLLSLFDEAELSLLRLANGDRAREPLPRRTQCEKDLQLLQERYFSHGMSRLSPDQYQRYMILCASAISKARNSAVGSAQKRKAADVDI</sequence>
<feature type="non-terminal residue" evidence="1">
    <location>
        <position position="1"/>
    </location>
</feature>
<reference evidence="1 2" key="1">
    <citation type="submission" date="2020-04" db="EMBL/GenBank/DDBJ databases">
        <title>Perkinsus olseni comparative genomics.</title>
        <authorList>
            <person name="Bogema D.R."/>
        </authorList>
    </citation>
    <scope>NUCLEOTIDE SEQUENCE [LARGE SCALE GENOMIC DNA]</scope>
    <source>
        <strain evidence="1 2">ATCC PRA-207</strain>
    </source>
</reference>
<evidence type="ECO:0000313" key="1">
    <source>
        <dbReference type="EMBL" id="KAF4720791.1"/>
    </source>
</evidence>
<accession>A0A7J6RK86</accession>
<keyword evidence="2" id="KW-1185">Reference proteome</keyword>
<gene>
    <name evidence="1" type="ORF">FOZ63_004496</name>
</gene>
<name>A0A7J6RK86_PEROL</name>
<dbReference type="EMBL" id="JABANO010025109">
    <property type="protein sequence ID" value="KAF4720791.1"/>
    <property type="molecule type" value="Genomic_DNA"/>
</dbReference>
<dbReference type="Proteomes" id="UP000553632">
    <property type="component" value="Unassembled WGS sequence"/>
</dbReference>
<protein>
    <submittedName>
        <fullName evidence="1">Uncharacterized protein</fullName>
    </submittedName>
</protein>